<feature type="transmembrane region" description="Helical" evidence="8">
    <location>
        <begin position="144"/>
        <end position="163"/>
    </location>
</feature>
<evidence type="ECO:0000256" key="2">
    <source>
        <dbReference type="ARBA" id="ARBA00009261"/>
    </source>
</evidence>
<keyword evidence="5 8" id="KW-0812">Transmembrane</keyword>
<name>A0ABR7GCV7_9FIRM</name>
<feature type="transmembrane region" description="Helical" evidence="8">
    <location>
        <begin position="359"/>
        <end position="378"/>
    </location>
</feature>
<keyword evidence="7 8" id="KW-0472">Membrane</keyword>
<feature type="transmembrane region" description="Helical" evidence="8">
    <location>
        <begin position="70"/>
        <end position="89"/>
    </location>
</feature>
<dbReference type="Pfam" id="PF01235">
    <property type="entry name" value="Na_Ala_symp"/>
    <property type="match status" value="1"/>
</dbReference>
<comment type="caution">
    <text evidence="9">The sequence shown here is derived from an EMBL/GenBank/DDBJ whole genome shotgun (WGS) entry which is preliminary data.</text>
</comment>
<dbReference type="PRINTS" id="PR00175">
    <property type="entry name" value="NAALASMPORT"/>
</dbReference>
<feature type="transmembrane region" description="Helical" evidence="8">
    <location>
        <begin position="399"/>
        <end position="420"/>
    </location>
</feature>
<feature type="transmembrane region" description="Helical" evidence="8">
    <location>
        <begin position="14"/>
        <end position="33"/>
    </location>
</feature>
<dbReference type="RefSeq" id="WP_186853645.1">
    <property type="nucleotide sequence ID" value="NZ_JACOPG010000001.1"/>
</dbReference>
<evidence type="ECO:0000256" key="4">
    <source>
        <dbReference type="ARBA" id="ARBA00022475"/>
    </source>
</evidence>
<feature type="transmembrane region" description="Helical" evidence="8">
    <location>
        <begin position="299"/>
        <end position="320"/>
    </location>
</feature>
<keyword evidence="8" id="KW-0769">Symport</keyword>
<protein>
    <submittedName>
        <fullName evidence="9">Alanine:cation symporter family protein</fullName>
    </submittedName>
</protein>
<keyword evidence="4 8" id="KW-1003">Cell membrane</keyword>
<keyword evidence="3 8" id="KW-0813">Transport</keyword>
<dbReference type="PANTHER" id="PTHR30330">
    <property type="entry name" value="AGSS FAMILY TRANSPORTER, SODIUM-ALANINE"/>
    <property type="match status" value="1"/>
</dbReference>
<feature type="transmembrane region" description="Helical" evidence="8">
    <location>
        <begin position="95"/>
        <end position="114"/>
    </location>
</feature>
<accession>A0ABR7GCV7</accession>
<keyword evidence="10" id="KW-1185">Reference proteome</keyword>
<proteinExistence type="inferred from homology"/>
<dbReference type="Proteomes" id="UP000643810">
    <property type="component" value="Unassembled WGS sequence"/>
</dbReference>
<feature type="transmembrane region" description="Helical" evidence="8">
    <location>
        <begin position="175"/>
        <end position="196"/>
    </location>
</feature>
<evidence type="ECO:0000256" key="3">
    <source>
        <dbReference type="ARBA" id="ARBA00022448"/>
    </source>
</evidence>
<dbReference type="NCBIfam" id="TIGR00835">
    <property type="entry name" value="agcS"/>
    <property type="match status" value="1"/>
</dbReference>
<dbReference type="PANTHER" id="PTHR30330:SF7">
    <property type="entry name" value="SODIUM_PROTON-DEPENDENT ALANINE CARRIER PROTEIN YRBD-RELATED"/>
    <property type="match status" value="1"/>
</dbReference>
<feature type="transmembrane region" description="Helical" evidence="8">
    <location>
        <begin position="426"/>
        <end position="446"/>
    </location>
</feature>
<dbReference type="InterPro" id="IPR001463">
    <property type="entry name" value="Na/Ala_symport"/>
</dbReference>
<evidence type="ECO:0000313" key="9">
    <source>
        <dbReference type="EMBL" id="MBC5685264.1"/>
    </source>
</evidence>
<evidence type="ECO:0000256" key="5">
    <source>
        <dbReference type="ARBA" id="ARBA00022692"/>
    </source>
</evidence>
<evidence type="ECO:0000256" key="6">
    <source>
        <dbReference type="ARBA" id="ARBA00022989"/>
    </source>
</evidence>
<comment type="subcellular location">
    <subcellularLocation>
        <location evidence="1 8">Cell membrane</location>
        <topology evidence="1 8">Multi-pass membrane protein</topology>
    </subcellularLocation>
</comment>
<comment type="similarity">
    <text evidence="2 8">Belongs to the alanine or glycine:cation symporter (AGCS) (TC 2.A.25) family.</text>
</comment>
<organism evidence="9 10">
    <name type="scientific">Roseburia lenta</name>
    <dbReference type="NCBI Taxonomy" id="2763061"/>
    <lineage>
        <taxon>Bacteria</taxon>
        <taxon>Bacillati</taxon>
        <taxon>Bacillota</taxon>
        <taxon>Clostridia</taxon>
        <taxon>Lachnospirales</taxon>
        <taxon>Lachnospiraceae</taxon>
        <taxon>Roseburia</taxon>
    </lineage>
</organism>
<evidence type="ECO:0000313" key="10">
    <source>
        <dbReference type="Proteomes" id="UP000643810"/>
    </source>
</evidence>
<reference evidence="9 10" key="1">
    <citation type="submission" date="2020-08" db="EMBL/GenBank/DDBJ databases">
        <title>Genome public.</title>
        <authorList>
            <person name="Liu C."/>
            <person name="Sun Q."/>
        </authorList>
    </citation>
    <scope>NUCLEOTIDE SEQUENCE [LARGE SCALE GENOMIC DNA]</scope>
    <source>
        <strain evidence="9 10">NSJ-9</strain>
    </source>
</reference>
<feature type="transmembrane region" description="Helical" evidence="8">
    <location>
        <begin position="208"/>
        <end position="229"/>
    </location>
</feature>
<sequence>MDRFSAIVTRMDDAIWSMLLVALCLGVGLFLSLRMRFPQLRLLKEMGRVLKNGEEDGNGITPFQAFATTVGARVGMGNIAGVASAIFYGGPGAIFWMWIIAIIGAASAFTESTLAQAYKVRHAGGEFVGGPAYYIERGLKCKPYAILFAVVAFLGPGVLMPGVQINSLVTVFEEAFSVDKVIVGVICCIVLAIVVFGSIKRIARIAELLAPLMCAIYMGLAIVILGMNITRVPATFAMIFQSAFGLQPLFGGILGSAIAWGVKRGIYSNEAGMGCGAIVSAAAECSHPAKQGLVQAFSIYVDTLLVGTSTALIILLTGTYDVTDGAGNLLLDQTGGIEAGIKWTQHALMSSYGSWSGKLLAVIIVLFVFTSMTGYCYQAEANIRYLTGGNERAITLCRMIFVLASFMGCLVSADAMWALGDIGYGLMAWANIIAILLLSKQASAILKDYEVQKKEKKRPVFDPAKFGISDDSGAWAKEK</sequence>
<evidence type="ECO:0000256" key="8">
    <source>
        <dbReference type="RuleBase" id="RU363064"/>
    </source>
</evidence>
<gene>
    <name evidence="9" type="ORF">H8R94_01320</name>
</gene>
<dbReference type="EMBL" id="JACOPG010000001">
    <property type="protein sequence ID" value="MBC5685264.1"/>
    <property type="molecule type" value="Genomic_DNA"/>
</dbReference>
<keyword evidence="6 8" id="KW-1133">Transmembrane helix</keyword>
<evidence type="ECO:0000256" key="7">
    <source>
        <dbReference type="ARBA" id="ARBA00023136"/>
    </source>
</evidence>
<dbReference type="PROSITE" id="PS00873">
    <property type="entry name" value="NA_ALANINE_SYMP"/>
    <property type="match status" value="1"/>
</dbReference>
<dbReference type="Gene3D" id="1.20.1740.10">
    <property type="entry name" value="Amino acid/polyamine transporter I"/>
    <property type="match status" value="1"/>
</dbReference>
<evidence type="ECO:0000256" key="1">
    <source>
        <dbReference type="ARBA" id="ARBA00004651"/>
    </source>
</evidence>
<feature type="transmembrane region" description="Helical" evidence="8">
    <location>
        <begin position="235"/>
        <end position="260"/>
    </location>
</feature>